<keyword evidence="1" id="KW-0175">Coiled coil</keyword>
<name>A0A3E0WNU5_9BACI</name>
<feature type="coiled-coil region" evidence="1">
    <location>
        <begin position="18"/>
        <end position="80"/>
    </location>
</feature>
<evidence type="ECO:0000256" key="1">
    <source>
        <dbReference type="SAM" id="Coils"/>
    </source>
</evidence>
<dbReference type="RefSeq" id="WP_116278452.1">
    <property type="nucleotide sequence ID" value="NZ_NFZX01000022.1"/>
</dbReference>
<accession>A0A3E0WNU5</accession>
<dbReference type="EMBL" id="NFZX01000022">
    <property type="protein sequence ID" value="RFA34478.1"/>
    <property type="molecule type" value="Genomic_DNA"/>
</dbReference>
<dbReference type="SUPFAM" id="SSF57997">
    <property type="entry name" value="Tropomyosin"/>
    <property type="match status" value="1"/>
</dbReference>
<sequence>MQMEEKIITMLEQISTSIQEQGERIGSLETRFDNFEQRFDNLEQRFDNLESRFDNLEQRFDNLESRFTEQEQRIDEHKDILTALRSGQEYLKAEIDGMRIENAKEFGYVKKEISNMHVNFAVLREDVWTNKKDIYMLKQASSN</sequence>
<gene>
    <name evidence="2" type="ORF">CAI16_11240</name>
</gene>
<evidence type="ECO:0000313" key="2">
    <source>
        <dbReference type="EMBL" id="RFA34478.1"/>
    </source>
</evidence>
<dbReference type="AlphaFoldDB" id="A0A3E0WNU5"/>
<reference evidence="2 3" key="1">
    <citation type="submission" date="2017-05" db="EMBL/GenBank/DDBJ databases">
        <title>Virgibacillus sp. AK90 isolated from a saltern of Kakinada, India.</title>
        <authorList>
            <person name="Gupta V."/>
            <person name="Sidhu C."/>
            <person name="Korpole S."/>
            <person name="Pinnaka A.K."/>
        </authorList>
    </citation>
    <scope>NUCLEOTIDE SEQUENCE [LARGE SCALE GENOMIC DNA]</scope>
    <source>
        <strain evidence="2 3">AK90</strain>
    </source>
</reference>
<dbReference type="Gene3D" id="1.20.1270.70">
    <property type="entry name" value="Designed single chain three-helix bundle"/>
    <property type="match status" value="1"/>
</dbReference>
<protein>
    <recommendedName>
        <fullName evidence="4">Chromosome partition protein Smc</fullName>
    </recommendedName>
</protein>
<proteinExistence type="predicted"/>
<dbReference type="Proteomes" id="UP000256488">
    <property type="component" value="Unassembled WGS sequence"/>
</dbReference>
<organism evidence="2 3">
    <name type="scientific">Virgibacillus dokdonensis</name>
    <dbReference type="NCBI Taxonomy" id="302167"/>
    <lineage>
        <taxon>Bacteria</taxon>
        <taxon>Bacillati</taxon>
        <taxon>Bacillota</taxon>
        <taxon>Bacilli</taxon>
        <taxon>Bacillales</taxon>
        <taxon>Bacillaceae</taxon>
        <taxon>Virgibacillus</taxon>
    </lineage>
</organism>
<evidence type="ECO:0000313" key="3">
    <source>
        <dbReference type="Proteomes" id="UP000256488"/>
    </source>
</evidence>
<evidence type="ECO:0008006" key="4">
    <source>
        <dbReference type="Google" id="ProtNLM"/>
    </source>
</evidence>
<comment type="caution">
    <text evidence="2">The sequence shown here is derived from an EMBL/GenBank/DDBJ whole genome shotgun (WGS) entry which is preliminary data.</text>
</comment>